<feature type="region of interest" description="Disordered" evidence="1">
    <location>
        <begin position="118"/>
        <end position="138"/>
    </location>
</feature>
<accession>A0AAE0JD14</accession>
<dbReference type="SUPFAM" id="SSF56281">
    <property type="entry name" value="Metallo-hydrolase/oxidoreductase"/>
    <property type="match status" value="1"/>
</dbReference>
<feature type="region of interest" description="Disordered" evidence="1">
    <location>
        <begin position="1"/>
        <end position="40"/>
    </location>
</feature>
<dbReference type="PANTHER" id="PTHR15032:SF27">
    <property type="entry name" value="N-ACYL-PHOSPHATIDYLETHANOLAMINE-HYDROLYZING PHOSPHOLIPASE D"/>
    <property type="match status" value="1"/>
</dbReference>
<evidence type="ECO:0000313" key="4">
    <source>
        <dbReference type="Proteomes" id="UP001278500"/>
    </source>
</evidence>
<dbReference type="Proteomes" id="UP001278500">
    <property type="component" value="Unassembled WGS sequence"/>
</dbReference>
<dbReference type="GO" id="GO:0070290">
    <property type="term" value="F:N-acylphosphatidylethanolamine-specific phospholipase D activity"/>
    <property type="evidence" value="ECO:0007669"/>
    <property type="project" value="TreeGrafter"/>
</dbReference>
<dbReference type="InterPro" id="IPR036866">
    <property type="entry name" value="RibonucZ/Hydroxyglut_hydro"/>
</dbReference>
<feature type="region of interest" description="Disordered" evidence="1">
    <location>
        <begin position="355"/>
        <end position="381"/>
    </location>
</feature>
<dbReference type="EMBL" id="JAUEPP010000005">
    <property type="protein sequence ID" value="KAK3342593.1"/>
    <property type="molecule type" value="Genomic_DNA"/>
</dbReference>
<reference evidence="3" key="2">
    <citation type="submission" date="2023-06" db="EMBL/GenBank/DDBJ databases">
        <authorList>
            <consortium name="Lawrence Berkeley National Laboratory"/>
            <person name="Haridas S."/>
            <person name="Hensen N."/>
            <person name="Bonometti L."/>
            <person name="Westerberg I."/>
            <person name="Brannstrom I.O."/>
            <person name="Guillou S."/>
            <person name="Cros-Aarteil S."/>
            <person name="Calhoun S."/>
            <person name="Kuo A."/>
            <person name="Mondo S."/>
            <person name="Pangilinan J."/>
            <person name="Riley R."/>
            <person name="Labutti K."/>
            <person name="Andreopoulos B."/>
            <person name="Lipzen A."/>
            <person name="Chen C."/>
            <person name="Yanf M."/>
            <person name="Daum C."/>
            <person name="Ng V."/>
            <person name="Clum A."/>
            <person name="Steindorff A."/>
            <person name="Ohm R."/>
            <person name="Martin F."/>
            <person name="Silar P."/>
            <person name="Natvig D."/>
            <person name="Lalanne C."/>
            <person name="Gautier V."/>
            <person name="Ament-Velasquez S.L."/>
            <person name="Kruys A."/>
            <person name="Hutchinson M.I."/>
            <person name="Powell A.J."/>
            <person name="Barry K."/>
            <person name="Miller A.N."/>
            <person name="Grigoriev I.V."/>
            <person name="Debuchy R."/>
            <person name="Gladieux P."/>
            <person name="Thoren M.H."/>
            <person name="Johannesson H."/>
        </authorList>
    </citation>
    <scope>NUCLEOTIDE SEQUENCE</scope>
    <source>
        <strain evidence="3">CBS 560.94</strain>
    </source>
</reference>
<evidence type="ECO:0000256" key="1">
    <source>
        <dbReference type="SAM" id="MobiDB-lite"/>
    </source>
</evidence>
<gene>
    <name evidence="3" type="ORF">B0H65DRAFT_223905</name>
</gene>
<feature type="compositionally biased region" description="Basic and acidic residues" evidence="1">
    <location>
        <begin position="455"/>
        <end position="475"/>
    </location>
</feature>
<dbReference type="AlphaFoldDB" id="A0AAE0JD14"/>
<dbReference type="GeneID" id="87859247"/>
<dbReference type="GO" id="GO:0070292">
    <property type="term" value="P:N-acylphosphatidylethanolamine metabolic process"/>
    <property type="evidence" value="ECO:0007669"/>
    <property type="project" value="TreeGrafter"/>
</dbReference>
<sequence length="554" mass="61891">MDNPTRSEPLQLHVNREAQRESTAPPHHVLPTRAFPARLKPSSGWSSYWSYLPSWDPSPGKSRPTSNAETKTIAGFRNPWPSWYTPTRSQVWDHLGWGEDQDPCVDLAASHLCGSPVTDNLPEKSKRPRFSDVKDWPDSPGAKAARLLRIEDPDFSFDSSTSPHAKVTWLGHAGVLVQLPPLDDAKESRPIRCLFDPIFSMRCSPSQRAGPIRAYPPPCRVQDLPPIDAVFISHNHFDHLDYDTIMAIWENSKETVRFFVPLGNRLWFVGCGISEERVTEMDWWDSATLSSPQGEESSTTQSLQIWCTPAQHSSGRAGNDANSTLWSSWYLRRQGSDSSTYRIFFAGDTGYQFHGSPDWPPGPPLKKNTQKPNTQETDDTEYPPCPAFAEIRDRLGPPNLLLLPVAVGSTYSYLRSLVPLPDWISPFPRHSAGITAGIHMPPWDAVRVFKLMTELPDKDTTSEGTGERPDSEKFSNPHPPVAIAMHWGTFVTEGVEVLKTLGQLEWACQQQGVHFDRSLPVSDKEGGTDEAGCRSRKGVLVFVALNHGQSVEPR</sequence>
<dbReference type="InterPro" id="IPR001279">
    <property type="entry name" value="Metallo-B-lactamas"/>
</dbReference>
<name>A0AAE0JD14_9PEZI</name>
<dbReference type="RefSeq" id="XP_062680386.1">
    <property type="nucleotide sequence ID" value="XM_062822093.1"/>
</dbReference>
<feature type="region of interest" description="Disordered" evidence="1">
    <location>
        <begin position="455"/>
        <end position="478"/>
    </location>
</feature>
<reference evidence="3" key="1">
    <citation type="journal article" date="2023" name="Mol. Phylogenet. Evol.">
        <title>Genome-scale phylogeny and comparative genomics of the fungal order Sordariales.</title>
        <authorList>
            <person name="Hensen N."/>
            <person name="Bonometti L."/>
            <person name="Westerberg I."/>
            <person name="Brannstrom I.O."/>
            <person name="Guillou S."/>
            <person name="Cros-Aarteil S."/>
            <person name="Calhoun S."/>
            <person name="Haridas S."/>
            <person name="Kuo A."/>
            <person name="Mondo S."/>
            <person name="Pangilinan J."/>
            <person name="Riley R."/>
            <person name="LaButti K."/>
            <person name="Andreopoulos B."/>
            <person name="Lipzen A."/>
            <person name="Chen C."/>
            <person name="Yan M."/>
            <person name="Daum C."/>
            <person name="Ng V."/>
            <person name="Clum A."/>
            <person name="Steindorff A."/>
            <person name="Ohm R.A."/>
            <person name="Martin F."/>
            <person name="Silar P."/>
            <person name="Natvig D.O."/>
            <person name="Lalanne C."/>
            <person name="Gautier V."/>
            <person name="Ament-Velasquez S.L."/>
            <person name="Kruys A."/>
            <person name="Hutchinson M.I."/>
            <person name="Powell A.J."/>
            <person name="Barry K."/>
            <person name="Miller A.N."/>
            <person name="Grigoriev I.V."/>
            <person name="Debuchy R."/>
            <person name="Gladieux P."/>
            <person name="Hiltunen Thoren M."/>
            <person name="Johannesson H."/>
        </authorList>
    </citation>
    <scope>NUCLEOTIDE SEQUENCE</scope>
    <source>
        <strain evidence="3">CBS 560.94</strain>
    </source>
</reference>
<comment type="caution">
    <text evidence="3">The sequence shown here is derived from an EMBL/GenBank/DDBJ whole genome shotgun (WGS) entry which is preliminary data.</text>
</comment>
<keyword evidence="4" id="KW-1185">Reference proteome</keyword>
<evidence type="ECO:0000259" key="2">
    <source>
        <dbReference type="Pfam" id="PF12706"/>
    </source>
</evidence>
<dbReference type="Gene3D" id="3.60.15.10">
    <property type="entry name" value="Ribonuclease Z/Hydroxyacylglutathione hydrolase-like"/>
    <property type="match status" value="1"/>
</dbReference>
<feature type="domain" description="Metallo-beta-lactamase" evidence="2">
    <location>
        <begin position="192"/>
        <end position="351"/>
    </location>
</feature>
<evidence type="ECO:0000313" key="3">
    <source>
        <dbReference type="EMBL" id="KAK3342593.1"/>
    </source>
</evidence>
<dbReference type="PANTHER" id="PTHR15032">
    <property type="entry name" value="N-ACYL-PHOSPHATIDYLETHANOLAMINE-HYDROLYZING PHOSPHOLIPASE D"/>
    <property type="match status" value="1"/>
</dbReference>
<organism evidence="3 4">
    <name type="scientific">Neurospora tetraspora</name>
    <dbReference type="NCBI Taxonomy" id="94610"/>
    <lineage>
        <taxon>Eukaryota</taxon>
        <taxon>Fungi</taxon>
        <taxon>Dikarya</taxon>
        <taxon>Ascomycota</taxon>
        <taxon>Pezizomycotina</taxon>
        <taxon>Sordariomycetes</taxon>
        <taxon>Sordariomycetidae</taxon>
        <taxon>Sordariales</taxon>
        <taxon>Sordariaceae</taxon>
        <taxon>Neurospora</taxon>
    </lineage>
</organism>
<dbReference type="GO" id="GO:0070291">
    <property type="term" value="P:N-acylethanolamine metabolic process"/>
    <property type="evidence" value="ECO:0007669"/>
    <property type="project" value="TreeGrafter"/>
</dbReference>
<proteinExistence type="predicted"/>
<protein>
    <submittedName>
        <fullName evidence="3">Beta-lactamase superfamily domain-containing protein</fullName>
    </submittedName>
</protein>
<dbReference type="GO" id="GO:0005737">
    <property type="term" value="C:cytoplasm"/>
    <property type="evidence" value="ECO:0007669"/>
    <property type="project" value="TreeGrafter"/>
</dbReference>
<dbReference type="Pfam" id="PF12706">
    <property type="entry name" value="Lactamase_B_2"/>
    <property type="match status" value="1"/>
</dbReference>
<feature type="compositionally biased region" description="Basic and acidic residues" evidence="1">
    <location>
        <begin position="121"/>
        <end position="137"/>
    </location>
</feature>